<organism evidence="2 3">
    <name type="scientific">Trifolium medium</name>
    <dbReference type="NCBI Taxonomy" id="97028"/>
    <lineage>
        <taxon>Eukaryota</taxon>
        <taxon>Viridiplantae</taxon>
        <taxon>Streptophyta</taxon>
        <taxon>Embryophyta</taxon>
        <taxon>Tracheophyta</taxon>
        <taxon>Spermatophyta</taxon>
        <taxon>Magnoliopsida</taxon>
        <taxon>eudicotyledons</taxon>
        <taxon>Gunneridae</taxon>
        <taxon>Pentapetalae</taxon>
        <taxon>rosids</taxon>
        <taxon>fabids</taxon>
        <taxon>Fabales</taxon>
        <taxon>Fabaceae</taxon>
        <taxon>Papilionoideae</taxon>
        <taxon>50 kb inversion clade</taxon>
        <taxon>NPAAA clade</taxon>
        <taxon>Hologalegina</taxon>
        <taxon>IRL clade</taxon>
        <taxon>Trifolieae</taxon>
        <taxon>Trifolium</taxon>
    </lineage>
</organism>
<protein>
    <submittedName>
        <fullName evidence="2">Ribonuclease H</fullName>
    </submittedName>
</protein>
<feature type="domain" description="RNase H type-1" evidence="1">
    <location>
        <begin position="7"/>
        <end position="45"/>
    </location>
</feature>
<evidence type="ECO:0000313" key="2">
    <source>
        <dbReference type="EMBL" id="MCI66279.1"/>
    </source>
</evidence>
<dbReference type="PANTHER" id="PTHR34023">
    <property type="entry name" value="RNASE H DOMAIN-CONTAINING PROTEIN"/>
    <property type="match status" value="1"/>
</dbReference>
<keyword evidence="3" id="KW-1185">Reference proteome</keyword>
<accession>A0A392TZ14</accession>
<dbReference type="EMBL" id="LXQA010692494">
    <property type="protein sequence ID" value="MCI66279.1"/>
    <property type="molecule type" value="Genomic_DNA"/>
</dbReference>
<dbReference type="GO" id="GO:0004523">
    <property type="term" value="F:RNA-DNA hybrid ribonuclease activity"/>
    <property type="evidence" value="ECO:0007669"/>
    <property type="project" value="InterPro"/>
</dbReference>
<comment type="caution">
    <text evidence="2">The sequence shown here is derived from an EMBL/GenBank/DDBJ whole genome shotgun (WGS) entry which is preliminary data.</text>
</comment>
<dbReference type="Proteomes" id="UP000265520">
    <property type="component" value="Unassembled WGS sequence"/>
</dbReference>
<name>A0A392TZ14_9FABA</name>
<reference evidence="2 3" key="1">
    <citation type="journal article" date="2018" name="Front. Plant Sci.">
        <title>Red Clover (Trifolium pratense) and Zigzag Clover (T. medium) - A Picture of Genomic Similarities and Differences.</title>
        <authorList>
            <person name="Dluhosova J."/>
            <person name="Istvanek J."/>
            <person name="Nedelnik J."/>
            <person name="Repkova J."/>
        </authorList>
    </citation>
    <scope>NUCLEOTIDE SEQUENCE [LARGE SCALE GENOMIC DNA]</scope>
    <source>
        <strain evidence="3">cv. 10/8</strain>
        <tissue evidence="2">Leaf</tissue>
    </source>
</reference>
<dbReference type="InterPro" id="IPR002156">
    <property type="entry name" value="RNaseH_domain"/>
</dbReference>
<evidence type="ECO:0000259" key="1">
    <source>
        <dbReference type="Pfam" id="PF13456"/>
    </source>
</evidence>
<dbReference type="PANTHER" id="PTHR34023:SF4">
    <property type="entry name" value="RNASE H TYPE-1 DOMAIN-CONTAINING PROTEIN"/>
    <property type="match status" value="1"/>
</dbReference>
<proteinExistence type="predicted"/>
<dbReference type="AlphaFoldDB" id="A0A392TZ14"/>
<dbReference type="GO" id="GO:0003676">
    <property type="term" value="F:nucleic acid binding"/>
    <property type="evidence" value="ECO:0007669"/>
    <property type="project" value="InterPro"/>
</dbReference>
<dbReference type="Pfam" id="PF13456">
    <property type="entry name" value="RVT_3"/>
    <property type="match status" value="1"/>
</dbReference>
<sequence length="79" mass="8754">KRGSAHHRFANEILCIRTLLSNDWEVTLSHTLREGNACADVLAKLGASLDSSLVNVSTSPSELVRPLWNGAWDVEFITY</sequence>
<feature type="non-terminal residue" evidence="2">
    <location>
        <position position="1"/>
    </location>
</feature>
<evidence type="ECO:0000313" key="3">
    <source>
        <dbReference type="Proteomes" id="UP000265520"/>
    </source>
</evidence>